<evidence type="ECO:0000256" key="5">
    <source>
        <dbReference type="ARBA" id="ARBA00023040"/>
    </source>
</evidence>
<dbReference type="InterPro" id="IPR017452">
    <property type="entry name" value="GPCR_Rhodpsn_7TM"/>
</dbReference>
<evidence type="ECO:0000256" key="3">
    <source>
        <dbReference type="ARBA" id="ARBA00022692"/>
    </source>
</evidence>
<proteinExistence type="inferred from homology"/>
<dbReference type="PANTHER" id="PTHR24235:SF3">
    <property type="entry name" value="G-PROTEIN COUPLED RECEPTOR NPR-8-RELATED"/>
    <property type="match status" value="1"/>
</dbReference>
<dbReference type="PROSITE" id="PS50262">
    <property type="entry name" value="G_PROTEIN_RECEP_F1_2"/>
    <property type="match status" value="1"/>
</dbReference>
<evidence type="ECO:0000256" key="6">
    <source>
        <dbReference type="ARBA" id="ARBA00023136"/>
    </source>
</evidence>
<protein>
    <submittedName>
        <fullName evidence="14">G_PROTEIN_RECEP_F1_2 domain-containing protein</fullName>
    </submittedName>
</protein>
<dbReference type="PRINTS" id="PR01012">
    <property type="entry name" value="NRPEPTIDEYR"/>
</dbReference>
<evidence type="ECO:0000256" key="4">
    <source>
        <dbReference type="ARBA" id="ARBA00022989"/>
    </source>
</evidence>
<evidence type="ECO:0000256" key="9">
    <source>
        <dbReference type="RuleBase" id="RU000688"/>
    </source>
</evidence>
<dbReference type="InterPro" id="IPR000611">
    <property type="entry name" value="NPY_rcpt"/>
</dbReference>
<accession>A0A1I8A203</accession>
<sequence length="544" mass="61635">MFLSIDDIDDQCPRGLNKSLTPPEVWQKHPFNDSCLRAMFLLMDQHMRRYSEGEEFLYTTIYVVLSFLAVIGNGVVILAVIRKKEMRTNRNVLIVNLALSNLMLAITNVPFLWLPSMDFEFPYSRFFCKFANALPGSNIYCSTFTICVMAIDRYYSVRQMQTAPVKRKCMFAVCLSVGIWVMSFLLSFPLLVYYDTSMLYVFKDVTVFENGNGTRLSSYGWRQCGLTSGRSANDELGTQIHMIQLVVSLLQVAFLYLVPTIVLAIFNVKLTRFLKVNARQMNRNRRDNRAVTNSLRVSARGSDGSISANINKANGHGSASEGGSAARRASDKRRSRTTQLLFAMAGSYALLWLPFTLLFAMAGSYALLWLPFTVVSFLIDFNILYYVQKESANIIERVDQICKIISIASICVNPFLYGFLNTNFRNEFSDIFNTWIRCLPRGKLFSNDYSSAVFAAKRCSVAHDGETFMETFRRSVRKGSTPRTPRTLTVDTHSAIRPMSTESSNMPLQPEHTVVLRTLLGSEVDQLKPLNSELIFTSDHESSL</sequence>
<feature type="transmembrane region" description="Helical" evidence="11">
    <location>
        <begin position="242"/>
        <end position="266"/>
    </location>
</feature>
<dbReference type="PRINTS" id="PR00237">
    <property type="entry name" value="GPCRRHODOPSN"/>
</dbReference>
<dbReference type="PANTHER" id="PTHR24235">
    <property type="entry name" value="NEUROPEPTIDE Y RECEPTOR"/>
    <property type="match status" value="1"/>
</dbReference>
<dbReference type="AlphaFoldDB" id="A0A1I8A203"/>
<feature type="region of interest" description="Disordered" evidence="10">
    <location>
        <begin position="307"/>
        <end position="332"/>
    </location>
</feature>
<evidence type="ECO:0000313" key="13">
    <source>
        <dbReference type="Proteomes" id="UP000095287"/>
    </source>
</evidence>
<dbReference type="Proteomes" id="UP000095287">
    <property type="component" value="Unplaced"/>
</dbReference>
<evidence type="ECO:0000313" key="14">
    <source>
        <dbReference type="WBParaSite" id="L893_g31781.t1"/>
    </source>
</evidence>
<keyword evidence="13" id="KW-1185">Reference proteome</keyword>
<reference evidence="14" key="1">
    <citation type="submission" date="2016-11" db="UniProtKB">
        <authorList>
            <consortium name="WormBaseParasite"/>
        </authorList>
    </citation>
    <scope>IDENTIFICATION</scope>
</reference>
<evidence type="ECO:0000259" key="12">
    <source>
        <dbReference type="PROSITE" id="PS50262"/>
    </source>
</evidence>
<dbReference type="GO" id="GO:0004983">
    <property type="term" value="F:neuropeptide Y receptor activity"/>
    <property type="evidence" value="ECO:0007669"/>
    <property type="project" value="InterPro"/>
</dbReference>
<dbReference type="WBParaSite" id="L893_g31781.t1">
    <property type="protein sequence ID" value="L893_g31781.t1"/>
    <property type="gene ID" value="L893_g31781"/>
</dbReference>
<keyword evidence="8 9" id="KW-0807">Transducer</keyword>
<keyword evidence="5 9" id="KW-0297">G-protein coupled receptor</keyword>
<evidence type="ECO:0000256" key="2">
    <source>
        <dbReference type="ARBA" id="ARBA00010663"/>
    </source>
</evidence>
<dbReference type="GO" id="GO:0016020">
    <property type="term" value="C:membrane"/>
    <property type="evidence" value="ECO:0007669"/>
    <property type="project" value="UniProtKB-SubCell"/>
</dbReference>
<organism evidence="13 14">
    <name type="scientific">Steinernema glaseri</name>
    <dbReference type="NCBI Taxonomy" id="37863"/>
    <lineage>
        <taxon>Eukaryota</taxon>
        <taxon>Metazoa</taxon>
        <taxon>Ecdysozoa</taxon>
        <taxon>Nematoda</taxon>
        <taxon>Chromadorea</taxon>
        <taxon>Rhabditida</taxon>
        <taxon>Tylenchina</taxon>
        <taxon>Panagrolaimomorpha</taxon>
        <taxon>Strongyloidoidea</taxon>
        <taxon>Steinernematidae</taxon>
        <taxon>Steinernema</taxon>
    </lineage>
</organism>
<feature type="domain" description="G-protein coupled receptors family 1 profile" evidence="12">
    <location>
        <begin position="72"/>
        <end position="417"/>
    </location>
</feature>
<feature type="transmembrane region" description="Helical" evidence="11">
    <location>
        <begin position="133"/>
        <end position="151"/>
    </location>
</feature>
<feature type="transmembrane region" description="Helical" evidence="11">
    <location>
        <begin position="56"/>
        <end position="81"/>
    </location>
</feature>
<feature type="compositionally biased region" description="Low complexity" evidence="10">
    <location>
        <begin position="315"/>
        <end position="327"/>
    </location>
</feature>
<dbReference type="SUPFAM" id="SSF81321">
    <property type="entry name" value="Family A G protein-coupled receptor-like"/>
    <property type="match status" value="2"/>
</dbReference>
<keyword evidence="7 9" id="KW-0675">Receptor</keyword>
<keyword evidence="3 9" id="KW-0812">Transmembrane</keyword>
<feature type="transmembrane region" description="Helical" evidence="11">
    <location>
        <begin position="368"/>
        <end position="387"/>
    </location>
</feature>
<evidence type="ECO:0000256" key="1">
    <source>
        <dbReference type="ARBA" id="ARBA00004141"/>
    </source>
</evidence>
<evidence type="ECO:0000256" key="8">
    <source>
        <dbReference type="ARBA" id="ARBA00023224"/>
    </source>
</evidence>
<dbReference type="Pfam" id="PF00001">
    <property type="entry name" value="7tm_1"/>
    <property type="match status" value="1"/>
</dbReference>
<evidence type="ECO:0000256" key="7">
    <source>
        <dbReference type="ARBA" id="ARBA00023170"/>
    </source>
</evidence>
<comment type="similarity">
    <text evidence="2 9">Belongs to the G-protein coupled receptor 1 family.</text>
</comment>
<dbReference type="InterPro" id="IPR000276">
    <property type="entry name" value="GPCR_Rhodpsn"/>
</dbReference>
<comment type="subcellular location">
    <subcellularLocation>
        <location evidence="1">Membrane</location>
        <topology evidence="1">Multi-pass membrane protein</topology>
    </subcellularLocation>
</comment>
<dbReference type="SMART" id="SM01381">
    <property type="entry name" value="7TM_GPCR_Srsx"/>
    <property type="match status" value="1"/>
</dbReference>
<feature type="transmembrane region" description="Helical" evidence="11">
    <location>
        <begin position="93"/>
        <end position="113"/>
    </location>
</feature>
<dbReference type="Gene3D" id="1.20.1070.10">
    <property type="entry name" value="Rhodopsin 7-helix transmembrane proteins"/>
    <property type="match status" value="2"/>
</dbReference>
<evidence type="ECO:0000256" key="10">
    <source>
        <dbReference type="SAM" id="MobiDB-lite"/>
    </source>
</evidence>
<feature type="transmembrane region" description="Helical" evidence="11">
    <location>
        <begin position="171"/>
        <end position="194"/>
    </location>
</feature>
<keyword evidence="6 11" id="KW-0472">Membrane</keyword>
<name>A0A1I8A203_9BILA</name>
<dbReference type="PROSITE" id="PS00237">
    <property type="entry name" value="G_PROTEIN_RECEP_F1_1"/>
    <property type="match status" value="1"/>
</dbReference>
<evidence type="ECO:0000256" key="11">
    <source>
        <dbReference type="SAM" id="Phobius"/>
    </source>
</evidence>
<keyword evidence="4 11" id="KW-1133">Transmembrane helix</keyword>
<feature type="transmembrane region" description="Helical" evidence="11">
    <location>
        <begin position="340"/>
        <end position="362"/>
    </location>
</feature>